<evidence type="ECO:0000313" key="2">
    <source>
        <dbReference type="Proteomes" id="UP000821845"/>
    </source>
</evidence>
<gene>
    <name evidence="1" type="ORF">HPB50_022115</name>
</gene>
<name>A0ACB7TP62_HYAAI</name>
<dbReference type="Proteomes" id="UP000821845">
    <property type="component" value="Chromosome 1"/>
</dbReference>
<keyword evidence="2" id="KW-1185">Reference proteome</keyword>
<reference evidence="1" key="1">
    <citation type="submission" date="2020-05" db="EMBL/GenBank/DDBJ databases">
        <title>Large-scale comparative analyses of tick genomes elucidate their genetic diversity and vector capacities.</title>
        <authorList>
            <person name="Jia N."/>
            <person name="Wang J."/>
            <person name="Shi W."/>
            <person name="Du L."/>
            <person name="Sun Y."/>
            <person name="Zhan W."/>
            <person name="Jiang J."/>
            <person name="Wang Q."/>
            <person name="Zhang B."/>
            <person name="Ji P."/>
            <person name="Sakyi L.B."/>
            <person name="Cui X."/>
            <person name="Yuan T."/>
            <person name="Jiang B."/>
            <person name="Yang W."/>
            <person name="Lam T.T.-Y."/>
            <person name="Chang Q."/>
            <person name="Ding S."/>
            <person name="Wang X."/>
            <person name="Zhu J."/>
            <person name="Ruan X."/>
            <person name="Zhao L."/>
            <person name="Wei J."/>
            <person name="Que T."/>
            <person name="Du C."/>
            <person name="Cheng J."/>
            <person name="Dai P."/>
            <person name="Han X."/>
            <person name="Huang E."/>
            <person name="Gao Y."/>
            <person name="Liu J."/>
            <person name="Shao H."/>
            <person name="Ye R."/>
            <person name="Li L."/>
            <person name="Wei W."/>
            <person name="Wang X."/>
            <person name="Wang C."/>
            <person name="Yang T."/>
            <person name="Huo Q."/>
            <person name="Li W."/>
            <person name="Guo W."/>
            <person name="Chen H."/>
            <person name="Zhou L."/>
            <person name="Ni X."/>
            <person name="Tian J."/>
            <person name="Zhou Y."/>
            <person name="Sheng Y."/>
            <person name="Liu T."/>
            <person name="Pan Y."/>
            <person name="Xia L."/>
            <person name="Li J."/>
            <person name="Zhao F."/>
            <person name="Cao W."/>
        </authorList>
    </citation>
    <scope>NUCLEOTIDE SEQUENCE</scope>
    <source>
        <strain evidence="1">Hyas-2018</strain>
    </source>
</reference>
<sequence>MLPRLHPLLRPFKPGKRGHLAWLDAVLEINGIIDEPTKHALLLSTLPAVLQYFSAASSASPRPYNALRAAVLAYKGESYCPPYSEYFASAAAKRAVVPGPRPTHASDPLSKPVTTSDTSWPSSLSVSTLDAEVDHVESSITPSTERCSPSATPPPALSQVPASLERNLTSSTVGDVSHTANTTPADRTLAMSSVAYTTSHAVPHPVPATSTSMPSNLGNTPRLQLFHGSSSRYPLLCCP</sequence>
<dbReference type="EMBL" id="CM023481">
    <property type="protein sequence ID" value="KAH6947939.1"/>
    <property type="molecule type" value="Genomic_DNA"/>
</dbReference>
<proteinExistence type="predicted"/>
<organism evidence="1 2">
    <name type="scientific">Hyalomma asiaticum</name>
    <name type="common">Tick</name>
    <dbReference type="NCBI Taxonomy" id="266040"/>
    <lineage>
        <taxon>Eukaryota</taxon>
        <taxon>Metazoa</taxon>
        <taxon>Ecdysozoa</taxon>
        <taxon>Arthropoda</taxon>
        <taxon>Chelicerata</taxon>
        <taxon>Arachnida</taxon>
        <taxon>Acari</taxon>
        <taxon>Parasitiformes</taxon>
        <taxon>Ixodida</taxon>
        <taxon>Ixodoidea</taxon>
        <taxon>Ixodidae</taxon>
        <taxon>Hyalomminae</taxon>
        <taxon>Hyalomma</taxon>
    </lineage>
</organism>
<evidence type="ECO:0000313" key="1">
    <source>
        <dbReference type="EMBL" id="KAH6947939.1"/>
    </source>
</evidence>
<accession>A0ACB7TP62</accession>
<comment type="caution">
    <text evidence="1">The sequence shown here is derived from an EMBL/GenBank/DDBJ whole genome shotgun (WGS) entry which is preliminary data.</text>
</comment>
<protein>
    <submittedName>
        <fullName evidence="1">Uncharacterized protein</fullName>
    </submittedName>
</protein>